<dbReference type="Gene3D" id="3.30.830.10">
    <property type="entry name" value="Metalloenzyme, LuxS/M16 peptidase-like"/>
    <property type="match status" value="4"/>
</dbReference>
<dbReference type="InterPro" id="IPR011765">
    <property type="entry name" value="Pept_M16_N"/>
</dbReference>
<organism evidence="5 6">
    <name type="scientific">Alginatibacterium sediminis</name>
    <dbReference type="NCBI Taxonomy" id="2164068"/>
    <lineage>
        <taxon>Bacteria</taxon>
        <taxon>Pseudomonadati</taxon>
        <taxon>Pseudomonadota</taxon>
        <taxon>Gammaproteobacteria</taxon>
        <taxon>Alteromonadales</taxon>
        <taxon>Alteromonadaceae</taxon>
        <taxon>Alginatibacterium</taxon>
    </lineage>
</organism>
<accession>A0A420EA36</accession>
<feature type="domain" description="Peptidase M16 C-terminal" evidence="4">
    <location>
        <begin position="696"/>
        <end position="867"/>
    </location>
</feature>
<dbReference type="SUPFAM" id="SSF63411">
    <property type="entry name" value="LuxS/MPP-like metallohydrolase"/>
    <property type="match status" value="4"/>
</dbReference>
<dbReference type="GO" id="GO:0046872">
    <property type="term" value="F:metal ion binding"/>
    <property type="evidence" value="ECO:0007669"/>
    <property type="project" value="InterPro"/>
</dbReference>
<dbReference type="InterPro" id="IPR050361">
    <property type="entry name" value="MPP/UQCRC_Complex"/>
</dbReference>
<sequence>MRSFFKHILCVSVSVSLLVSCSNTNSVLLPQGITLVEQQGAISHNSDRVVIEYQKYQLDNGLTLILQPDSSTPLVHVDVTYHVGSNREDIGKSGFAHFFEHMMFQGSKHVGDQQHFKIVQEAGGSMNGSTTKDRTNYYQTVPANQLEKVLWLESDRMGFLLEAVSQEKFEIQRETVKNERAQRVDNAPYGLISERVGEALYPREHPYSWQPIGYIEDLNRVQVQDLKDFFLRWYGPNNAVLTIGGDFDPEQTLAWVNTYFSGIPSGPDVSNPTPNVPVLDESRYISLEDKIASPMLYMQYPTTVMGSEDEIYLDMFADILGGGKSSILYQNLVKTGLANSAGAYHRCEELSCSLVVYADANPSVNPKLSDMLELVDASIEQFAQRGVSEADVQRVSESFRAAAIFNLDSVSGKVGLLALGETFKQDPQFVLKQISNYQKVSNQDVQNAYQTFVQDKPRVLLSLVPKGKLEWQIQESNYSPQPRNLPPYQSVAEDELVYREAIDPTSLDRSIMPAAGDPVSVKVPSFWNASLNNGLAIMASSEQSNPTTSIEIQIPGGSLAEDPEHYGLARLTASLLNQSSQLRGAETIADELEALGSNVGFSSGLYTQTIELESLSENLDRSIEILVERLLKPAFDSQEFEVLRSRHLQSMQQKQQRPSWLANIKIQSLIYGEDSRLGSSSDGSFESVNNIDTSLIKAYWATTYRPSGANLVAVSNLDQQQLMSALKPLEAWMGEAKQMERFEANYPSKGGKLYLIDRPGSVQSVLRISRPALPYDATGELYLASLMNFNFGGNFNSRINLNLREDKGFTYGVSSGFSAFRDAGAFTIDADIRGDAIAQSIQELLNEMQRYKDTGPSQEEMDYLRSAISQQEALSYELPTQKVDFLFHMLNYQLSPSFVEEQNQIVQTVTAEQLQVLAQKYLNPDQMQFVVVGDKQQIIESLAQLPLEIIEVPSN</sequence>
<comment type="similarity">
    <text evidence="1">Belongs to the peptidase M16 family.</text>
</comment>
<dbReference type="InterPro" id="IPR011249">
    <property type="entry name" value="Metalloenz_LuxS/M16"/>
</dbReference>
<dbReference type="PANTHER" id="PTHR11851:SF49">
    <property type="entry name" value="MITOCHONDRIAL-PROCESSING PEPTIDASE SUBUNIT ALPHA"/>
    <property type="match status" value="1"/>
</dbReference>
<dbReference type="Pfam" id="PF05193">
    <property type="entry name" value="Peptidase_M16_C"/>
    <property type="match status" value="2"/>
</dbReference>
<feature type="domain" description="Peptidase M16 C-terminal" evidence="4">
    <location>
        <begin position="221"/>
        <end position="395"/>
    </location>
</feature>
<dbReference type="Proteomes" id="UP000286482">
    <property type="component" value="Unassembled WGS sequence"/>
</dbReference>
<comment type="caution">
    <text evidence="5">The sequence shown here is derived from an EMBL/GenBank/DDBJ whole genome shotgun (WGS) entry which is preliminary data.</text>
</comment>
<dbReference type="Pfam" id="PF00675">
    <property type="entry name" value="Peptidase_M16"/>
    <property type="match status" value="2"/>
</dbReference>
<proteinExistence type="inferred from homology"/>
<name>A0A420EA36_9ALTE</name>
<keyword evidence="2" id="KW-0732">Signal</keyword>
<dbReference type="AlphaFoldDB" id="A0A420EA36"/>
<evidence type="ECO:0000259" key="3">
    <source>
        <dbReference type="Pfam" id="PF00675"/>
    </source>
</evidence>
<feature type="domain" description="Peptidase M16 N-terminal" evidence="3">
    <location>
        <begin position="66"/>
        <end position="184"/>
    </location>
</feature>
<reference evidence="5 6" key="1">
    <citation type="submission" date="2018-09" db="EMBL/GenBank/DDBJ databases">
        <authorList>
            <person name="Wang Z."/>
        </authorList>
    </citation>
    <scope>NUCLEOTIDE SEQUENCE [LARGE SCALE GENOMIC DNA]</scope>
    <source>
        <strain evidence="5 6">ALS 81</strain>
    </source>
</reference>
<evidence type="ECO:0000256" key="1">
    <source>
        <dbReference type="ARBA" id="ARBA00007261"/>
    </source>
</evidence>
<keyword evidence="6" id="KW-1185">Reference proteome</keyword>
<protein>
    <submittedName>
        <fullName evidence="5">Insulinase family protein</fullName>
    </submittedName>
</protein>
<feature type="signal peptide" evidence="2">
    <location>
        <begin position="1"/>
        <end position="21"/>
    </location>
</feature>
<evidence type="ECO:0000259" key="4">
    <source>
        <dbReference type="Pfam" id="PF05193"/>
    </source>
</evidence>
<feature type="domain" description="Peptidase M16 N-terminal" evidence="3">
    <location>
        <begin position="539"/>
        <end position="658"/>
    </location>
</feature>
<gene>
    <name evidence="5" type="ORF">DBZ36_13870</name>
</gene>
<dbReference type="PROSITE" id="PS51257">
    <property type="entry name" value="PROKAR_LIPOPROTEIN"/>
    <property type="match status" value="1"/>
</dbReference>
<dbReference type="EMBL" id="RAQO01000007">
    <property type="protein sequence ID" value="RKF17522.1"/>
    <property type="molecule type" value="Genomic_DNA"/>
</dbReference>
<evidence type="ECO:0000256" key="2">
    <source>
        <dbReference type="SAM" id="SignalP"/>
    </source>
</evidence>
<feature type="chain" id="PRO_5019498373" evidence="2">
    <location>
        <begin position="22"/>
        <end position="955"/>
    </location>
</feature>
<evidence type="ECO:0000313" key="6">
    <source>
        <dbReference type="Proteomes" id="UP000286482"/>
    </source>
</evidence>
<evidence type="ECO:0000313" key="5">
    <source>
        <dbReference type="EMBL" id="RKF17522.1"/>
    </source>
</evidence>
<dbReference type="RefSeq" id="WP_120355546.1">
    <property type="nucleotide sequence ID" value="NZ_RAQO01000007.1"/>
</dbReference>
<dbReference type="PANTHER" id="PTHR11851">
    <property type="entry name" value="METALLOPROTEASE"/>
    <property type="match status" value="1"/>
</dbReference>
<dbReference type="OrthoDB" id="9811314at2"/>
<dbReference type="InterPro" id="IPR007863">
    <property type="entry name" value="Peptidase_M16_C"/>
</dbReference>